<dbReference type="EMBL" id="AFHQ01000038">
    <property type="protein sequence ID" value="EGK59222.1"/>
    <property type="molecule type" value="Genomic_DNA"/>
</dbReference>
<dbReference type="eggNOG" id="ENOG502ZFEQ">
    <property type="taxonomic scope" value="Bacteria"/>
</dbReference>
<dbReference type="Proteomes" id="UP000004067">
    <property type="component" value="Unassembled WGS sequence"/>
</dbReference>
<evidence type="ECO:0000313" key="2">
    <source>
        <dbReference type="Proteomes" id="UP000004067"/>
    </source>
</evidence>
<dbReference type="OrthoDB" id="3035716at2"/>
<accession>F5RN90</accession>
<gene>
    <name evidence="1" type="ORF">HMPREF9081_1726</name>
</gene>
<dbReference type="STRING" id="888060.HMPREF9081_1726"/>
<dbReference type="AlphaFoldDB" id="F5RN90"/>
<proteinExistence type="predicted"/>
<dbReference type="HOGENOM" id="CLU_2823233_0_0_9"/>
<reference evidence="1 2" key="1">
    <citation type="submission" date="2011-04" db="EMBL/GenBank/DDBJ databases">
        <authorList>
            <person name="Muzny D."/>
            <person name="Qin X."/>
            <person name="Deng J."/>
            <person name="Jiang H."/>
            <person name="Liu Y."/>
            <person name="Qu J."/>
            <person name="Song X.-Z."/>
            <person name="Zhang L."/>
            <person name="Thornton R."/>
            <person name="Coyle M."/>
            <person name="Francisco L."/>
            <person name="Jackson L."/>
            <person name="Javaid M."/>
            <person name="Korchina V."/>
            <person name="Kovar C."/>
            <person name="Mata R."/>
            <person name="Mathew T."/>
            <person name="Ngo R."/>
            <person name="Nguyen L."/>
            <person name="Nguyen N."/>
            <person name="Okwuonu G."/>
            <person name="Ongeri F."/>
            <person name="Pham C."/>
            <person name="Simmons D."/>
            <person name="Wilczek-Boney K."/>
            <person name="Hale W."/>
            <person name="Jakkamsetti A."/>
            <person name="Pham P."/>
            <person name="Ruth R."/>
            <person name="San Lucas F."/>
            <person name="Warren J."/>
            <person name="Zhang J."/>
            <person name="Zhao Z."/>
            <person name="Zhou C."/>
            <person name="Zhu D."/>
            <person name="Lee S."/>
            <person name="Bess C."/>
            <person name="Blankenburg K."/>
            <person name="Forbes L."/>
            <person name="Fu Q."/>
            <person name="Gubbala S."/>
            <person name="Hirani K."/>
            <person name="Jayaseelan J.C."/>
            <person name="Lara F."/>
            <person name="Munidasa M."/>
            <person name="Palculict T."/>
            <person name="Patil S."/>
            <person name="Pu L.-L."/>
            <person name="Saada N."/>
            <person name="Tang L."/>
            <person name="Weissenberger G."/>
            <person name="Zhu Y."/>
            <person name="Hemphill L."/>
            <person name="Shang Y."/>
            <person name="Youmans B."/>
            <person name="Ayvaz T."/>
            <person name="Ross M."/>
            <person name="Santibanez J."/>
            <person name="Aqrawi P."/>
            <person name="Gross S."/>
            <person name="Joshi V."/>
            <person name="Fowler G."/>
            <person name="Nazareth L."/>
            <person name="Reid J."/>
            <person name="Worley K."/>
            <person name="Petrosino J."/>
            <person name="Highlander S."/>
            <person name="Gibbs R."/>
        </authorList>
    </citation>
    <scope>NUCLEOTIDE SEQUENCE [LARGE SCALE GENOMIC DNA]</scope>
    <source>
        <strain evidence="1 2">DSM 2778</strain>
    </source>
</reference>
<keyword evidence="2" id="KW-1185">Reference proteome</keyword>
<name>F5RN90_9FIRM</name>
<evidence type="ECO:0000313" key="1">
    <source>
        <dbReference type="EMBL" id="EGK59222.1"/>
    </source>
</evidence>
<comment type="caution">
    <text evidence="1">The sequence shown here is derived from an EMBL/GenBank/DDBJ whole genome shotgun (WGS) entry which is preliminary data.</text>
</comment>
<organism evidence="1 2">
    <name type="scientific">Centipeda periodontii DSM 2778</name>
    <dbReference type="NCBI Taxonomy" id="888060"/>
    <lineage>
        <taxon>Bacteria</taxon>
        <taxon>Bacillati</taxon>
        <taxon>Bacillota</taxon>
        <taxon>Negativicutes</taxon>
        <taxon>Selenomonadales</taxon>
        <taxon>Selenomonadaceae</taxon>
        <taxon>Centipeda</taxon>
    </lineage>
</organism>
<protein>
    <submittedName>
        <fullName evidence="1">Uncharacterized protein</fullName>
    </submittedName>
</protein>
<dbReference type="RefSeq" id="WP_006306716.1">
    <property type="nucleotide sequence ID" value="NZ_GL892076.1"/>
</dbReference>
<sequence>MIGNGILYTHHGKKKPQGELAMVNKKAALAYVQGSGKDKAIVGYTYLDEIIDKVCRSELPSYAVNF</sequence>